<evidence type="ECO:0000313" key="3">
    <source>
        <dbReference type="Proteomes" id="UP000030693"/>
    </source>
</evidence>
<dbReference type="RefSeq" id="XP_009494654.1">
    <property type="nucleotide sequence ID" value="XM_009496379.1"/>
</dbReference>
<dbReference type="Proteomes" id="UP000030693">
    <property type="component" value="Unassembled WGS sequence"/>
</dbReference>
<proteinExistence type="predicted"/>
<feature type="transmembrane region" description="Helical" evidence="1">
    <location>
        <begin position="13"/>
        <end position="34"/>
    </location>
</feature>
<dbReference type="EMBL" id="KB932203">
    <property type="protein sequence ID" value="KCV71531.1"/>
    <property type="molecule type" value="Genomic_DNA"/>
</dbReference>
<dbReference type="OrthoDB" id="1920692at2759"/>
<reference evidence="2" key="1">
    <citation type="submission" date="2013-04" db="EMBL/GenBank/DDBJ databases">
        <title>The Genome Sequence of Fonticula alba ATCC 38817.</title>
        <authorList>
            <consortium name="The Broad Institute Genomics Platform"/>
            <person name="Russ C."/>
            <person name="Cuomo C."/>
            <person name="Burger G."/>
            <person name="Gray M.W."/>
            <person name="Holland P.W.H."/>
            <person name="King N."/>
            <person name="Lang F.B.F."/>
            <person name="Roger A.J."/>
            <person name="Ruiz-Trillo I."/>
            <person name="Brown M."/>
            <person name="Walker B."/>
            <person name="Young S."/>
            <person name="Zeng Q."/>
            <person name="Gargeya S."/>
            <person name="Fitzgerald M."/>
            <person name="Haas B."/>
            <person name="Abouelleil A."/>
            <person name="Allen A.W."/>
            <person name="Alvarado L."/>
            <person name="Arachchi H.M."/>
            <person name="Berlin A.M."/>
            <person name="Chapman S.B."/>
            <person name="Gainer-Dewar J."/>
            <person name="Goldberg J."/>
            <person name="Griggs A."/>
            <person name="Gujja S."/>
            <person name="Hansen M."/>
            <person name="Howarth C."/>
            <person name="Imamovic A."/>
            <person name="Ireland A."/>
            <person name="Larimer J."/>
            <person name="McCowan C."/>
            <person name="Murphy C."/>
            <person name="Pearson M."/>
            <person name="Poon T.W."/>
            <person name="Priest M."/>
            <person name="Roberts A."/>
            <person name="Saif S."/>
            <person name="Shea T."/>
            <person name="Sisk P."/>
            <person name="Sykes S."/>
            <person name="Wortman J."/>
            <person name="Nusbaum C."/>
            <person name="Birren B."/>
        </authorList>
    </citation>
    <scope>NUCLEOTIDE SEQUENCE [LARGE SCALE GENOMIC DNA]</scope>
    <source>
        <strain evidence="2">ATCC 38817</strain>
    </source>
</reference>
<dbReference type="AlphaFoldDB" id="A0A058ZC56"/>
<accession>A0A058ZC56</accession>
<keyword evidence="1" id="KW-1133">Transmembrane helix</keyword>
<keyword evidence="3" id="KW-1185">Reference proteome</keyword>
<dbReference type="Pfam" id="PF15879">
    <property type="entry name" value="MWFE"/>
    <property type="match status" value="1"/>
</dbReference>
<protein>
    <submittedName>
        <fullName evidence="2">Uncharacterized protein</fullName>
    </submittedName>
</protein>
<evidence type="ECO:0000256" key="1">
    <source>
        <dbReference type="SAM" id="Phobius"/>
    </source>
</evidence>
<gene>
    <name evidence="2" type="ORF">H696_02468</name>
</gene>
<dbReference type="GeneID" id="20527193"/>
<name>A0A058ZC56_FONAL</name>
<sequence>MSRVFRVQPFLEAAPAFVMIGGAFLVSSVLFDTFKRLTQNGKSRRFGITDFDFYLMERDVRITGSTFHQRDILGRQF</sequence>
<dbReference type="InterPro" id="IPR017384">
    <property type="entry name" value="NADH_Ub_cplx-1_asu_su-1"/>
</dbReference>
<keyword evidence="1" id="KW-0472">Membrane</keyword>
<keyword evidence="1" id="KW-0812">Transmembrane</keyword>
<evidence type="ECO:0000313" key="2">
    <source>
        <dbReference type="EMBL" id="KCV71531.1"/>
    </source>
</evidence>
<organism evidence="2">
    <name type="scientific">Fonticula alba</name>
    <name type="common">Slime mold</name>
    <dbReference type="NCBI Taxonomy" id="691883"/>
    <lineage>
        <taxon>Eukaryota</taxon>
        <taxon>Rotosphaerida</taxon>
        <taxon>Fonticulaceae</taxon>
        <taxon>Fonticula</taxon>
    </lineage>
</organism>